<organism evidence="2 3">
    <name type="scientific">Geobacillus proteiniphilus</name>
    <dbReference type="NCBI Taxonomy" id="860353"/>
    <lineage>
        <taxon>Bacteria</taxon>
        <taxon>Bacillati</taxon>
        <taxon>Bacillota</taxon>
        <taxon>Bacilli</taxon>
        <taxon>Bacillales</taxon>
        <taxon>Anoxybacillaceae</taxon>
        <taxon>Geobacillus</taxon>
    </lineage>
</organism>
<keyword evidence="3" id="KW-1185">Reference proteome</keyword>
<dbReference type="Proteomes" id="UP001223761">
    <property type="component" value="Chromosome"/>
</dbReference>
<feature type="domain" description="NERD" evidence="1">
    <location>
        <begin position="14"/>
        <end position="108"/>
    </location>
</feature>
<name>A0ABY9MHM6_9BACL</name>
<protein>
    <submittedName>
        <fullName evidence="2">Nuclease-related domain-containing protein</fullName>
    </submittedName>
</protein>
<evidence type="ECO:0000313" key="3">
    <source>
        <dbReference type="Proteomes" id="UP001223761"/>
    </source>
</evidence>
<sequence length="367" mass="42840">MAYVIPECPTFKTRGEEKLFNALKANLDDLWTVYYEPVINGKYPDFILFHEYYGILILEVKDYTTQTILEIRKDYWKIYSDGKEVSIKNPFSQAIEYRNELINLLSKHKELVEQEGNFQGKLKFPVAVGCVFVDLTASDIINLCIDQVIPLGQLFCMEDLEDSHVFNEKINGIMEKLFTINSLSREEARIVKQVIYPVIKVNYSGQVDRSLKEEQQTGKEEKERKEILNVQLISFEHYVDEFYYVVDRVHHLCQTGAARNITIAYPLNRFLRRGTVKEFISDLLKSRGLLAKRGLTLKLFELEQLSDYCRSTDYLFIVDINSIRSTAVYERQLRPIIEGKIYNGPIMLTANKPSWLTKKLKNRLAQR</sequence>
<dbReference type="Pfam" id="PF08378">
    <property type="entry name" value="NERD"/>
    <property type="match status" value="1"/>
</dbReference>
<dbReference type="RefSeq" id="WP_307898881.1">
    <property type="nucleotide sequence ID" value="NZ_CP133076.1"/>
</dbReference>
<evidence type="ECO:0000313" key="2">
    <source>
        <dbReference type="EMBL" id="WMJ17485.1"/>
    </source>
</evidence>
<proteinExistence type="predicted"/>
<evidence type="ECO:0000259" key="1">
    <source>
        <dbReference type="Pfam" id="PF08378"/>
    </source>
</evidence>
<accession>A0ABY9MHM6</accession>
<reference evidence="2 3" key="1">
    <citation type="submission" date="2023-08" db="EMBL/GenBank/DDBJ databases">
        <title>Genome sequencing of the thermostable Gram positive bacteria Geobacillus proteiniphilus strain T-6.</title>
        <authorList>
            <person name="Shulami S."/>
            <person name="Shoham Y."/>
        </authorList>
    </citation>
    <scope>NUCLEOTIDE SEQUENCE [LARGE SCALE GENOMIC DNA]</scope>
    <source>
        <strain evidence="2 3">T-6</strain>
    </source>
</reference>
<dbReference type="InterPro" id="IPR011528">
    <property type="entry name" value="NERD"/>
</dbReference>
<dbReference type="EMBL" id="CP133076">
    <property type="protein sequence ID" value="WMJ17485.1"/>
    <property type="molecule type" value="Genomic_DNA"/>
</dbReference>
<gene>
    <name evidence="2" type="ORF">RA955_05235</name>
</gene>